<dbReference type="Proteomes" id="UP001331761">
    <property type="component" value="Unassembled WGS sequence"/>
</dbReference>
<keyword evidence="2" id="KW-1185">Reference proteome</keyword>
<comment type="caution">
    <text evidence="1">The sequence shown here is derived from an EMBL/GenBank/DDBJ whole genome shotgun (WGS) entry which is preliminary data.</text>
</comment>
<dbReference type="AlphaFoldDB" id="A0AAN8IF83"/>
<accession>A0AAN8IF83</accession>
<sequence>MFSLHLTVFRFALPSKSKRLPQRGVLDRRNPNAVRSEVCIAVEIQTRAVARIAARTWIELKTVWKEGIVARTWIELEIVCEEGSVAFVRRVWLKTHRRRGLIPSGSGQFRSGSAVHVKPPNLIQCLLGRFKQITVNAQIIV</sequence>
<organism evidence="1 2">
    <name type="scientific">Trichostrongylus colubriformis</name>
    <name type="common">Black scour worm</name>
    <dbReference type="NCBI Taxonomy" id="6319"/>
    <lineage>
        <taxon>Eukaryota</taxon>
        <taxon>Metazoa</taxon>
        <taxon>Ecdysozoa</taxon>
        <taxon>Nematoda</taxon>
        <taxon>Chromadorea</taxon>
        <taxon>Rhabditida</taxon>
        <taxon>Rhabditina</taxon>
        <taxon>Rhabditomorpha</taxon>
        <taxon>Strongyloidea</taxon>
        <taxon>Trichostrongylidae</taxon>
        <taxon>Trichostrongylus</taxon>
    </lineage>
</organism>
<evidence type="ECO:0000313" key="1">
    <source>
        <dbReference type="EMBL" id="KAK5972374.1"/>
    </source>
</evidence>
<name>A0AAN8IF83_TRICO</name>
<evidence type="ECO:0000313" key="2">
    <source>
        <dbReference type="Proteomes" id="UP001331761"/>
    </source>
</evidence>
<reference evidence="1 2" key="1">
    <citation type="submission" date="2019-10" db="EMBL/GenBank/DDBJ databases">
        <title>Assembly and Annotation for the nematode Trichostrongylus colubriformis.</title>
        <authorList>
            <person name="Martin J."/>
        </authorList>
    </citation>
    <scope>NUCLEOTIDE SEQUENCE [LARGE SCALE GENOMIC DNA]</scope>
    <source>
        <strain evidence="1">G859</strain>
        <tissue evidence="1">Whole worm</tissue>
    </source>
</reference>
<gene>
    <name evidence="1" type="ORF">GCK32_001418</name>
</gene>
<protein>
    <submittedName>
        <fullName evidence="1">Uncharacterized protein</fullName>
    </submittedName>
</protein>
<proteinExistence type="predicted"/>
<dbReference type="EMBL" id="WIXE01016732">
    <property type="protein sequence ID" value="KAK5972374.1"/>
    <property type="molecule type" value="Genomic_DNA"/>
</dbReference>